<dbReference type="EMBL" id="JAWWNJ010000007">
    <property type="protein sequence ID" value="KAK7052030.1"/>
    <property type="molecule type" value="Genomic_DNA"/>
</dbReference>
<gene>
    <name evidence="1" type="ORF">R3P38DRAFT_3255262</name>
</gene>
<dbReference type="AlphaFoldDB" id="A0AAW0DGQ9"/>
<proteinExistence type="predicted"/>
<sequence>MTTSTPPSTPRCDPAFPPELEREIFETAAKLYPQTIPSLFLVAHRVHEWRIQYKTITMRGIKSTCSWYALKEIIRSDLRPKSFLRDVVRHIFLPPWDLTPSEEDLLQVFSVCTQIQSLALFLPIGAAPLPSTVQNAISAMKLQRLSLVSLEPLRDFLHLHRRMFGHVTHLELWELGVMSWAIILDLFPSVTHIAISAHKDCHRTVPSAGFGLSEEALAQCPQINVIIAIGRASIISDLVTGLGLQWQDPRLVFVKVDADASWLEYEWTRGLAGEPDFWAEAETFVAKRRREKDQSRVCASLRCKEGSFIEMYE</sequence>
<comment type="caution">
    <text evidence="1">The sequence shown here is derived from an EMBL/GenBank/DDBJ whole genome shotgun (WGS) entry which is preliminary data.</text>
</comment>
<reference evidence="1 2" key="1">
    <citation type="journal article" date="2024" name="J Genomics">
        <title>Draft genome sequencing and assembly of Favolaschia claudopus CIRM-BRFM 2984 isolated from oak limbs.</title>
        <authorList>
            <person name="Navarro D."/>
            <person name="Drula E."/>
            <person name="Chaduli D."/>
            <person name="Cazenave R."/>
            <person name="Ahrendt S."/>
            <person name="Wang J."/>
            <person name="Lipzen A."/>
            <person name="Daum C."/>
            <person name="Barry K."/>
            <person name="Grigoriev I.V."/>
            <person name="Favel A."/>
            <person name="Rosso M.N."/>
            <person name="Martin F."/>
        </authorList>
    </citation>
    <scope>NUCLEOTIDE SEQUENCE [LARGE SCALE GENOMIC DNA]</scope>
    <source>
        <strain evidence="1 2">CIRM-BRFM 2984</strain>
    </source>
</reference>
<protein>
    <submittedName>
        <fullName evidence="1">Uncharacterized protein</fullName>
    </submittedName>
</protein>
<dbReference type="Proteomes" id="UP001362999">
    <property type="component" value="Unassembled WGS sequence"/>
</dbReference>
<accession>A0AAW0DGQ9</accession>
<evidence type="ECO:0000313" key="1">
    <source>
        <dbReference type="EMBL" id="KAK7052030.1"/>
    </source>
</evidence>
<organism evidence="1 2">
    <name type="scientific">Favolaschia claudopus</name>
    <dbReference type="NCBI Taxonomy" id="2862362"/>
    <lineage>
        <taxon>Eukaryota</taxon>
        <taxon>Fungi</taxon>
        <taxon>Dikarya</taxon>
        <taxon>Basidiomycota</taxon>
        <taxon>Agaricomycotina</taxon>
        <taxon>Agaricomycetes</taxon>
        <taxon>Agaricomycetidae</taxon>
        <taxon>Agaricales</taxon>
        <taxon>Marasmiineae</taxon>
        <taxon>Mycenaceae</taxon>
        <taxon>Favolaschia</taxon>
    </lineage>
</organism>
<evidence type="ECO:0000313" key="2">
    <source>
        <dbReference type="Proteomes" id="UP001362999"/>
    </source>
</evidence>
<keyword evidence="2" id="KW-1185">Reference proteome</keyword>
<name>A0AAW0DGQ9_9AGAR</name>